<dbReference type="EMBL" id="KQ459144">
    <property type="protein sequence ID" value="KPJ03724.1"/>
    <property type="molecule type" value="Genomic_DNA"/>
</dbReference>
<proteinExistence type="predicted"/>
<name>A0A194QE78_PAPXU</name>
<evidence type="ECO:0000313" key="2">
    <source>
        <dbReference type="Proteomes" id="UP000053268"/>
    </source>
</evidence>
<keyword evidence="2" id="KW-1185">Reference proteome</keyword>
<accession>A0A194QE78</accession>
<dbReference type="AlphaFoldDB" id="A0A194QE78"/>
<sequence>MCSCQRNNTWTWIQDHPKIIDSSAVTCLNDEYPKEKCDFPTITQLSIDKHKDNSVSVSWFIRNRTAVKSLQIMYYDDDITTDVSIVL</sequence>
<evidence type="ECO:0000313" key="1">
    <source>
        <dbReference type="EMBL" id="KPJ03724.1"/>
    </source>
</evidence>
<protein>
    <submittedName>
        <fullName evidence="1">Uncharacterized protein</fullName>
    </submittedName>
</protein>
<gene>
    <name evidence="1" type="ORF">RR46_04336</name>
</gene>
<dbReference type="Proteomes" id="UP000053268">
    <property type="component" value="Unassembled WGS sequence"/>
</dbReference>
<reference evidence="1 2" key="1">
    <citation type="journal article" date="2015" name="Nat. Commun.">
        <title>Outbred genome sequencing and CRISPR/Cas9 gene editing in butterflies.</title>
        <authorList>
            <person name="Li X."/>
            <person name="Fan D."/>
            <person name="Zhang W."/>
            <person name="Liu G."/>
            <person name="Zhang L."/>
            <person name="Zhao L."/>
            <person name="Fang X."/>
            <person name="Chen L."/>
            <person name="Dong Y."/>
            <person name="Chen Y."/>
            <person name="Ding Y."/>
            <person name="Zhao R."/>
            <person name="Feng M."/>
            <person name="Zhu Y."/>
            <person name="Feng Y."/>
            <person name="Jiang X."/>
            <person name="Zhu D."/>
            <person name="Xiang H."/>
            <person name="Feng X."/>
            <person name="Li S."/>
            <person name="Wang J."/>
            <person name="Zhang G."/>
            <person name="Kronforst M.R."/>
            <person name="Wang W."/>
        </authorList>
    </citation>
    <scope>NUCLEOTIDE SEQUENCE [LARGE SCALE GENOMIC DNA]</scope>
    <source>
        <strain evidence="1">Ya'a_city_454_Px</strain>
        <tissue evidence="1">Whole body</tissue>
    </source>
</reference>
<organism evidence="1 2">
    <name type="scientific">Papilio xuthus</name>
    <name type="common">Asian swallowtail butterfly</name>
    <dbReference type="NCBI Taxonomy" id="66420"/>
    <lineage>
        <taxon>Eukaryota</taxon>
        <taxon>Metazoa</taxon>
        <taxon>Ecdysozoa</taxon>
        <taxon>Arthropoda</taxon>
        <taxon>Hexapoda</taxon>
        <taxon>Insecta</taxon>
        <taxon>Pterygota</taxon>
        <taxon>Neoptera</taxon>
        <taxon>Endopterygota</taxon>
        <taxon>Lepidoptera</taxon>
        <taxon>Glossata</taxon>
        <taxon>Ditrysia</taxon>
        <taxon>Papilionoidea</taxon>
        <taxon>Papilionidae</taxon>
        <taxon>Papilioninae</taxon>
        <taxon>Papilio</taxon>
    </lineage>
</organism>